<evidence type="ECO:0000313" key="1">
    <source>
        <dbReference type="EMBL" id="MCQ4638692.1"/>
    </source>
</evidence>
<dbReference type="InterPro" id="IPR052933">
    <property type="entry name" value="DNA_Protect_Modify"/>
</dbReference>
<feature type="non-terminal residue" evidence="1">
    <location>
        <position position="1"/>
    </location>
</feature>
<reference evidence="1 2" key="1">
    <citation type="submission" date="2022-06" db="EMBL/GenBank/DDBJ databases">
        <title>Isolation of gut microbiota from human fecal samples.</title>
        <authorList>
            <person name="Pamer E.G."/>
            <person name="Barat B."/>
            <person name="Waligurski E."/>
            <person name="Medina S."/>
            <person name="Paddock L."/>
            <person name="Mostad J."/>
        </authorList>
    </citation>
    <scope>NUCLEOTIDE SEQUENCE [LARGE SCALE GENOMIC DNA]</scope>
    <source>
        <strain evidence="1 2">SL.3.17</strain>
    </source>
</reference>
<dbReference type="SUPFAM" id="SSF53335">
    <property type="entry name" value="S-adenosyl-L-methionine-dependent methyltransferases"/>
    <property type="match status" value="1"/>
</dbReference>
<dbReference type="Proteomes" id="UP001524502">
    <property type="component" value="Unassembled WGS sequence"/>
</dbReference>
<accession>A0ABT1RTZ9</accession>
<dbReference type="EMBL" id="JANFXK010000120">
    <property type="protein sequence ID" value="MCQ4638692.1"/>
    <property type="molecule type" value="Genomic_DNA"/>
</dbReference>
<dbReference type="Gene3D" id="3.40.50.150">
    <property type="entry name" value="Vaccinia Virus protein VP39"/>
    <property type="match status" value="1"/>
</dbReference>
<dbReference type="PRINTS" id="PR00507">
    <property type="entry name" value="N12N6MTFRASE"/>
</dbReference>
<feature type="non-terminal residue" evidence="1">
    <location>
        <position position="117"/>
    </location>
</feature>
<keyword evidence="2" id="KW-1185">Reference proteome</keyword>
<dbReference type="PANTHER" id="PTHR41313">
    <property type="entry name" value="ADENINE-SPECIFIC METHYLTRANSFERASE"/>
    <property type="match status" value="1"/>
</dbReference>
<dbReference type="RefSeq" id="WP_256133878.1">
    <property type="nucleotide sequence ID" value="NZ_JANFXK010000120.1"/>
</dbReference>
<name>A0ABT1RTZ9_9FIRM</name>
<gene>
    <name evidence="1" type="ORF">NE619_18365</name>
</gene>
<comment type="caution">
    <text evidence="1">The sequence shown here is derived from an EMBL/GenBank/DDBJ whole genome shotgun (WGS) entry which is preliminary data.</text>
</comment>
<dbReference type="PANTHER" id="PTHR41313:SF1">
    <property type="entry name" value="DNA METHYLASE ADENINE-SPECIFIC DOMAIN-CONTAINING PROTEIN"/>
    <property type="match status" value="1"/>
</dbReference>
<protein>
    <recommendedName>
        <fullName evidence="3">Class I SAM-dependent methyltransferase</fullName>
    </recommendedName>
</protein>
<proteinExistence type="predicted"/>
<evidence type="ECO:0000313" key="2">
    <source>
        <dbReference type="Proteomes" id="UP001524502"/>
    </source>
</evidence>
<evidence type="ECO:0008006" key="3">
    <source>
        <dbReference type="Google" id="ProtNLM"/>
    </source>
</evidence>
<sequence length="117" mass="13111">AARESTLTAFYTPPMVIRYMYQALEHMGITSGNLLEPSCGIGNFIGMKPDSLSQCKTYGVELDRISGRIAQQLYQESVITVQGYEHAELPDNFFDVAIGNVPFGQFKVSDKRYDQHP</sequence>
<dbReference type="InterPro" id="IPR029063">
    <property type="entry name" value="SAM-dependent_MTases_sf"/>
</dbReference>
<organism evidence="1 2">
    <name type="scientific">Anaerovorax odorimutans</name>
    <dbReference type="NCBI Taxonomy" id="109327"/>
    <lineage>
        <taxon>Bacteria</taxon>
        <taxon>Bacillati</taxon>
        <taxon>Bacillota</taxon>
        <taxon>Clostridia</taxon>
        <taxon>Peptostreptococcales</taxon>
        <taxon>Anaerovoracaceae</taxon>
        <taxon>Anaerovorax</taxon>
    </lineage>
</organism>